<organism evidence="1 2">
    <name type="scientific">Pseudomonas brassicacearum</name>
    <dbReference type="NCBI Taxonomy" id="930166"/>
    <lineage>
        <taxon>Bacteria</taxon>
        <taxon>Pseudomonadati</taxon>
        <taxon>Pseudomonadota</taxon>
        <taxon>Gammaproteobacteria</taxon>
        <taxon>Pseudomonadales</taxon>
        <taxon>Pseudomonadaceae</taxon>
        <taxon>Pseudomonas</taxon>
    </lineage>
</organism>
<name>A0A423I392_9PSED</name>
<sequence>MELRDIITPRINSSSTLGQALISMFKSVEFELVAEGNKEPPTTVLTNILQDYLEATDGDAP</sequence>
<comment type="caution">
    <text evidence="1">The sequence shown here is derived from an EMBL/GenBank/DDBJ whole genome shotgun (WGS) entry which is preliminary data.</text>
</comment>
<reference evidence="1 2" key="1">
    <citation type="submission" date="2016-10" db="EMBL/GenBank/DDBJ databases">
        <title>Comparative genome analysis of multiple Pseudomonas spp. focuses on biocontrol and plant growth promoting traits.</title>
        <authorList>
            <person name="Tao X.-Y."/>
            <person name="Taylor C.G."/>
        </authorList>
    </citation>
    <scope>NUCLEOTIDE SEQUENCE [LARGE SCALE GENOMIC DNA]</scope>
    <source>
        <strain evidence="1 2">38D7</strain>
    </source>
</reference>
<evidence type="ECO:0000313" key="2">
    <source>
        <dbReference type="Proteomes" id="UP000285636"/>
    </source>
</evidence>
<dbReference type="Proteomes" id="UP000285636">
    <property type="component" value="Unassembled WGS sequence"/>
</dbReference>
<dbReference type="AlphaFoldDB" id="A0A423I392"/>
<dbReference type="EMBL" id="MOBK01000006">
    <property type="protein sequence ID" value="RON19883.1"/>
    <property type="molecule type" value="Genomic_DNA"/>
</dbReference>
<evidence type="ECO:0000313" key="1">
    <source>
        <dbReference type="EMBL" id="RON19883.1"/>
    </source>
</evidence>
<proteinExistence type="predicted"/>
<gene>
    <name evidence="1" type="ORF">BK660_12465</name>
</gene>
<protein>
    <submittedName>
        <fullName evidence="1">Uncharacterized protein</fullName>
    </submittedName>
</protein>
<accession>A0A423I392</accession>